<evidence type="ECO:0000256" key="6">
    <source>
        <dbReference type="RuleBase" id="RU003943"/>
    </source>
</evidence>
<evidence type="ECO:0000256" key="3">
    <source>
        <dbReference type="ARBA" id="ARBA00022692"/>
    </source>
</evidence>
<keyword evidence="5 7" id="KW-0472">Membrane</keyword>
<comment type="subcellular location">
    <subcellularLocation>
        <location evidence="6">Cell membrane</location>
        <topology evidence="6">Multi-pass membrane protein</topology>
    </subcellularLocation>
    <subcellularLocation>
        <location evidence="1">Membrane</location>
        <topology evidence="1">Multi-pass membrane protein</topology>
    </subcellularLocation>
</comment>
<evidence type="ECO:0000313" key="9">
    <source>
        <dbReference type="Proteomes" id="UP000231569"/>
    </source>
</evidence>
<protein>
    <submittedName>
        <fullName evidence="8">Metal ABC transporter permease</fullName>
    </submittedName>
</protein>
<name>A0A2M8KUC1_9BACT</name>
<feature type="transmembrane region" description="Helical" evidence="7">
    <location>
        <begin position="185"/>
        <end position="202"/>
    </location>
</feature>
<dbReference type="GO" id="GO:0010043">
    <property type="term" value="P:response to zinc ion"/>
    <property type="evidence" value="ECO:0007669"/>
    <property type="project" value="TreeGrafter"/>
</dbReference>
<evidence type="ECO:0000256" key="2">
    <source>
        <dbReference type="ARBA" id="ARBA00008034"/>
    </source>
</evidence>
<dbReference type="Proteomes" id="UP000231569">
    <property type="component" value="Unassembled WGS sequence"/>
</dbReference>
<proteinExistence type="inferred from homology"/>
<evidence type="ECO:0000256" key="4">
    <source>
        <dbReference type="ARBA" id="ARBA00022989"/>
    </source>
</evidence>
<feature type="transmembrane region" description="Helical" evidence="7">
    <location>
        <begin position="240"/>
        <end position="257"/>
    </location>
</feature>
<feature type="transmembrane region" description="Helical" evidence="7">
    <location>
        <begin position="263"/>
        <end position="280"/>
    </location>
</feature>
<evidence type="ECO:0000256" key="1">
    <source>
        <dbReference type="ARBA" id="ARBA00004141"/>
    </source>
</evidence>
<accession>A0A2M8KUC1</accession>
<dbReference type="GO" id="GO:0055085">
    <property type="term" value="P:transmembrane transport"/>
    <property type="evidence" value="ECO:0007669"/>
    <property type="project" value="InterPro"/>
</dbReference>
<reference evidence="9" key="1">
    <citation type="submission" date="2017-09" db="EMBL/GenBank/DDBJ databases">
        <title>Depth-based differentiation of microbial function through sediment-hosted aquifers and enrichment of novel symbionts in the deep terrestrial subsurface.</title>
        <authorList>
            <person name="Probst A.J."/>
            <person name="Ladd B."/>
            <person name="Jarett J.K."/>
            <person name="Geller-Mcgrath D.E."/>
            <person name="Sieber C.M.K."/>
            <person name="Emerson J.B."/>
            <person name="Anantharaman K."/>
            <person name="Thomas B.C."/>
            <person name="Malmstrom R."/>
            <person name="Stieglmeier M."/>
            <person name="Klingl A."/>
            <person name="Woyke T."/>
            <person name="Ryan C.M."/>
            <person name="Banfield J.F."/>
        </authorList>
    </citation>
    <scope>NUCLEOTIDE SEQUENCE [LARGE SCALE GENOMIC DNA]</scope>
</reference>
<evidence type="ECO:0000256" key="7">
    <source>
        <dbReference type="SAM" id="Phobius"/>
    </source>
</evidence>
<keyword evidence="6" id="KW-0813">Transport</keyword>
<feature type="transmembrane region" description="Helical" evidence="7">
    <location>
        <begin position="208"/>
        <end position="228"/>
    </location>
</feature>
<dbReference type="SUPFAM" id="SSF81345">
    <property type="entry name" value="ABC transporter involved in vitamin B12 uptake, BtuC"/>
    <property type="match status" value="1"/>
</dbReference>
<dbReference type="InterPro" id="IPR037294">
    <property type="entry name" value="ABC_BtuC-like"/>
</dbReference>
<dbReference type="AlphaFoldDB" id="A0A2M8KUC1"/>
<organism evidence="8 9">
    <name type="scientific">Candidatus Roizmanbacteria bacterium CG10_big_fil_rev_8_21_14_0_10_45_7</name>
    <dbReference type="NCBI Taxonomy" id="1974854"/>
    <lineage>
        <taxon>Bacteria</taxon>
        <taxon>Candidatus Roizmaniibacteriota</taxon>
    </lineage>
</organism>
<dbReference type="Pfam" id="PF00950">
    <property type="entry name" value="ABC-3"/>
    <property type="match status" value="1"/>
</dbReference>
<dbReference type="PANTHER" id="PTHR30477">
    <property type="entry name" value="ABC-TRANSPORTER METAL-BINDING PROTEIN"/>
    <property type="match status" value="1"/>
</dbReference>
<gene>
    <name evidence="8" type="ORF">COU89_03225</name>
</gene>
<dbReference type="EMBL" id="PFEE01000066">
    <property type="protein sequence ID" value="PJE63463.1"/>
    <property type="molecule type" value="Genomic_DNA"/>
</dbReference>
<dbReference type="Gene3D" id="1.10.3470.10">
    <property type="entry name" value="ABC transporter involved in vitamin B12 uptake, BtuC"/>
    <property type="match status" value="1"/>
</dbReference>
<evidence type="ECO:0000313" key="8">
    <source>
        <dbReference type="EMBL" id="PJE63463.1"/>
    </source>
</evidence>
<sequence>METVCRLFIIITMELILEPFQYAFMVRALLAGLVVGTVAPLLGQFMVVRRYSLFPDTLSHVALFGIAVALSLGVQPVLGALITSIMAALLMERLRGKKIHSLQGDTTLALFLSGSLAAAVVIMGLARGVRIDMSSLLFGSITTIGVHELWWIGGIGAVVLALVSWGYSYLFAVSFDEDNARVQGIPVRLVNGLLMMGVALVVSVAIRAVGALLIGALMVIPVLTASMLQKSFKATMGMAILYAWMAIISGLFISYYLGVASGGAIVLVSLAIYIAVLLTHRV</sequence>
<evidence type="ECO:0000256" key="5">
    <source>
        <dbReference type="ARBA" id="ARBA00023136"/>
    </source>
</evidence>
<feature type="transmembrane region" description="Helical" evidence="7">
    <location>
        <begin position="149"/>
        <end position="173"/>
    </location>
</feature>
<keyword evidence="4 7" id="KW-1133">Transmembrane helix</keyword>
<comment type="similarity">
    <text evidence="2 6">Belongs to the ABC-3 integral membrane protein family.</text>
</comment>
<feature type="transmembrane region" description="Helical" evidence="7">
    <location>
        <begin position="20"/>
        <end position="42"/>
    </location>
</feature>
<keyword evidence="3 6" id="KW-0812">Transmembrane</keyword>
<dbReference type="InterPro" id="IPR001626">
    <property type="entry name" value="ABC_TroCD"/>
</dbReference>
<feature type="transmembrane region" description="Helical" evidence="7">
    <location>
        <begin position="108"/>
        <end position="129"/>
    </location>
</feature>
<dbReference type="PANTHER" id="PTHR30477:SF0">
    <property type="entry name" value="METAL TRANSPORT SYSTEM MEMBRANE PROTEIN TM_0125-RELATED"/>
    <property type="match status" value="1"/>
</dbReference>
<dbReference type="GO" id="GO:0043190">
    <property type="term" value="C:ATP-binding cassette (ABC) transporter complex"/>
    <property type="evidence" value="ECO:0007669"/>
    <property type="project" value="InterPro"/>
</dbReference>
<comment type="caution">
    <text evidence="8">The sequence shown here is derived from an EMBL/GenBank/DDBJ whole genome shotgun (WGS) entry which is preliminary data.</text>
</comment>
<feature type="transmembrane region" description="Helical" evidence="7">
    <location>
        <begin position="62"/>
        <end position="87"/>
    </location>
</feature>